<dbReference type="AlphaFoldDB" id="A0A6C0C5A0"/>
<sequence>MQVPGILKNKYVCYAVYALAVLNVLGYLGMKSYECLALFGLTAYSANCYCKNKVCAILAGLFVANFVFGCGRLKEGMEPMSQQLEKLAAKAAGKCEKGEKWDAATKACVEAMEVAKETEEEEEMEEDPKLPIGN</sequence>
<reference evidence="2" key="1">
    <citation type="journal article" date="2020" name="Nature">
        <title>Giant virus diversity and host interactions through global metagenomics.</title>
        <authorList>
            <person name="Schulz F."/>
            <person name="Roux S."/>
            <person name="Paez-Espino D."/>
            <person name="Jungbluth S."/>
            <person name="Walsh D.A."/>
            <person name="Denef V.J."/>
            <person name="McMahon K.D."/>
            <person name="Konstantinidis K.T."/>
            <person name="Eloe-Fadrosh E.A."/>
            <person name="Kyrpides N.C."/>
            <person name="Woyke T."/>
        </authorList>
    </citation>
    <scope>NUCLEOTIDE SEQUENCE</scope>
    <source>
        <strain evidence="2">GVMAG-M-3300020185-18</strain>
    </source>
</reference>
<feature type="transmembrane region" description="Helical" evidence="1">
    <location>
        <begin position="12"/>
        <end position="30"/>
    </location>
</feature>
<organism evidence="2">
    <name type="scientific">viral metagenome</name>
    <dbReference type="NCBI Taxonomy" id="1070528"/>
    <lineage>
        <taxon>unclassified sequences</taxon>
        <taxon>metagenomes</taxon>
        <taxon>organismal metagenomes</taxon>
    </lineage>
</organism>
<dbReference type="EMBL" id="MN739321">
    <property type="protein sequence ID" value="QHS98703.1"/>
    <property type="molecule type" value="Genomic_DNA"/>
</dbReference>
<accession>A0A6C0C5A0</accession>
<name>A0A6C0C5A0_9ZZZZ</name>
<evidence type="ECO:0000256" key="1">
    <source>
        <dbReference type="SAM" id="Phobius"/>
    </source>
</evidence>
<keyword evidence="1" id="KW-0472">Membrane</keyword>
<protein>
    <submittedName>
        <fullName evidence="2">Uncharacterized protein</fullName>
    </submittedName>
</protein>
<keyword evidence="1" id="KW-0812">Transmembrane</keyword>
<keyword evidence="1" id="KW-1133">Transmembrane helix</keyword>
<evidence type="ECO:0000313" key="2">
    <source>
        <dbReference type="EMBL" id="QHS98703.1"/>
    </source>
</evidence>
<proteinExistence type="predicted"/>